<evidence type="ECO:0000256" key="3">
    <source>
        <dbReference type="ARBA" id="ARBA00022679"/>
    </source>
</evidence>
<evidence type="ECO:0000256" key="5">
    <source>
        <dbReference type="ARBA" id="ARBA00022729"/>
    </source>
</evidence>
<evidence type="ECO:0000256" key="14">
    <source>
        <dbReference type="ARBA" id="ARBA00047951"/>
    </source>
</evidence>
<dbReference type="PANTHER" id="PTHR27005">
    <property type="entry name" value="WALL-ASSOCIATED RECEPTOR KINASE-LIKE 21"/>
    <property type="match status" value="1"/>
</dbReference>
<comment type="caution">
    <text evidence="17">The sequence shown here is derived from an EMBL/GenBank/DDBJ whole genome shotgun (WGS) entry which is preliminary data.</text>
</comment>
<accession>A0AAD4P689</accession>
<comment type="catalytic activity">
    <reaction evidence="14">
        <text>L-threonyl-[protein] + ATP = O-phospho-L-threonyl-[protein] + ADP + H(+)</text>
        <dbReference type="Rhea" id="RHEA:46608"/>
        <dbReference type="Rhea" id="RHEA-COMP:11060"/>
        <dbReference type="Rhea" id="RHEA-COMP:11605"/>
        <dbReference type="ChEBI" id="CHEBI:15378"/>
        <dbReference type="ChEBI" id="CHEBI:30013"/>
        <dbReference type="ChEBI" id="CHEBI:30616"/>
        <dbReference type="ChEBI" id="CHEBI:61977"/>
        <dbReference type="ChEBI" id="CHEBI:456216"/>
    </reaction>
</comment>
<keyword evidence="18" id="KW-1185">Reference proteome</keyword>
<keyword evidence="6" id="KW-0547">Nucleotide-binding</keyword>
<keyword evidence="11" id="KW-1015">Disulfide bond</keyword>
<dbReference type="PANTHER" id="PTHR27005:SF515">
    <property type="entry name" value="WALL-ASSOCIATED RECEPTOR KINASE-LIKE 10-RELATED"/>
    <property type="match status" value="1"/>
</dbReference>
<dbReference type="SUPFAM" id="SSF56112">
    <property type="entry name" value="Protein kinase-like (PK-like)"/>
    <property type="match status" value="1"/>
</dbReference>
<sequence>MMLLSILRVISLLCLTTTMAQEISWSKPNCQEKCGNVTIPYPFGIGSDCSANSSFTITCINNRSTPFLSSINRTVLNISVEGTVTVNQPVSPMICVTGNRDNSLALSLKGSPFTISARYNSLAVLGCSNSVWLRNDTAIVGGCMPICEANNATDNSCSSGLNCCRATIPPRLQSFRYSYLSTQSSSGNNFCGYTFLVHKKWFEHDYMKYRGLHRNRSYPYDQDFVYAPLVLEWELDDLEASRQFNPLRSCKRAQSYRYSSIGDEYADPSTSLYMYGYYEGDAYVSSTKYCSCDDGYEGNPYLVEGCVDVDECALNSTYTYLECEEGRTCTNRTVNRYCNGGTCTNTRGSYTCRYPNDDNNKSQVKIAFISVGSALGALILLFAAWKSARAIRKRIKAKRRQEFFKRNGGLLLQQQLSSNDGSLEKTKLFSYKELARATDNYNENRILGRGGQGTVYKGMLMDGKIVAVKKSKKVEEGDLEDFINEVVILSQVNHRNVVRLLGCCLEVEVPLLVYEFVPNGTLFQLVHDPSEDFPLSWEMRLRIAREVAGALAYLHSAASAPIYHRDIKSTNILLDDKYRAKISDFGASRSIAIDQTHLTTRVLGTFGYLDPEYFQSSQFTEKSDVYSFGVVMVELLTGEKAISSIRAEVGKSLATHFLHSMEEDQLFDILDARVLAEGKRVEIMGVAELARRCLHLNGKRRPTMKEVSIELEGIQRVKLKGEESINKQNQDSSSKDCHAIEVDESYDFSSITESMHFDVNVITEYSQDDHRRLLDS</sequence>
<evidence type="ECO:0000256" key="15">
    <source>
        <dbReference type="SAM" id="SignalP"/>
    </source>
</evidence>
<dbReference type="Pfam" id="PF00069">
    <property type="entry name" value="Pkinase"/>
    <property type="match status" value="1"/>
</dbReference>
<keyword evidence="7" id="KW-0418">Kinase</keyword>
<dbReference type="Gene3D" id="1.10.510.10">
    <property type="entry name" value="Transferase(Phosphotransferase) domain 1"/>
    <property type="match status" value="1"/>
</dbReference>
<dbReference type="FunFam" id="3.30.200.20:FF:000043">
    <property type="entry name" value="Wall-associated receptor kinase 2"/>
    <property type="match status" value="1"/>
</dbReference>
<keyword evidence="8" id="KW-0067">ATP-binding</keyword>
<evidence type="ECO:0000256" key="1">
    <source>
        <dbReference type="ARBA" id="ARBA00004479"/>
    </source>
</evidence>
<dbReference type="SMART" id="SM00220">
    <property type="entry name" value="S_TKc"/>
    <property type="match status" value="1"/>
</dbReference>
<evidence type="ECO:0000256" key="4">
    <source>
        <dbReference type="ARBA" id="ARBA00022692"/>
    </source>
</evidence>
<dbReference type="GO" id="GO:0004674">
    <property type="term" value="F:protein serine/threonine kinase activity"/>
    <property type="evidence" value="ECO:0007669"/>
    <property type="project" value="UniProtKB-KW"/>
</dbReference>
<keyword evidence="12" id="KW-0325">Glycoprotein</keyword>
<dbReference type="PROSITE" id="PS50011">
    <property type="entry name" value="PROTEIN_KINASE_DOM"/>
    <property type="match status" value="1"/>
</dbReference>
<evidence type="ECO:0000313" key="17">
    <source>
        <dbReference type="EMBL" id="KAH6827786.1"/>
    </source>
</evidence>
<feature type="domain" description="Protein kinase" evidence="16">
    <location>
        <begin position="441"/>
        <end position="714"/>
    </location>
</feature>
<dbReference type="GO" id="GO:0005886">
    <property type="term" value="C:plasma membrane"/>
    <property type="evidence" value="ECO:0007669"/>
    <property type="project" value="TreeGrafter"/>
</dbReference>
<keyword evidence="9" id="KW-1133">Transmembrane helix</keyword>
<keyword evidence="5 15" id="KW-0732">Signal</keyword>
<dbReference type="GO" id="GO:0005524">
    <property type="term" value="F:ATP binding"/>
    <property type="evidence" value="ECO:0007669"/>
    <property type="project" value="UniProtKB-KW"/>
</dbReference>
<dbReference type="FunFam" id="1.10.510.10:FF:000084">
    <property type="entry name" value="Wall-associated receptor kinase 2"/>
    <property type="match status" value="1"/>
</dbReference>
<dbReference type="CDD" id="cd00054">
    <property type="entry name" value="EGF_CA"/>
    <property type="match status" value="1"/>
</dbReference>
<dbReference type="InterPro" id="IPR025287">
    <property type="entry name" value="WAK_GUB"/>
</dbReference>
<dbReference type="InterPro" id="IPR011009">
    <property type="entry name" value="Kinase-like_dom_sf"/>
</dbReference>
<keyword evidence="10" id="KW-0472">Membrane</keyword>
<feature type="signal peptide" evidence="15">
    <location>
        <begin position="1"/>
        <end position="20"/>
    </location>
</feature>
<evidence type="ECO:0000256" key="9">
    <source>
        <dbReference type="ARBA" id="ARBA00022989"/>
    </source>
</evidence>
<protein>
    <recommendedName>
        <fullName evidence="16">Protein kinase domain-containing protein</fullName>
    </recommendedName>
</protein>
<dbReference type="InterPro" id="IPR045274">
    <property type="entry name" value="WAK-like"/>
</dbReference>
<evidence type="ECO:0000256" key="6">
    <source>
        <dbReference type="ARBA" id="ARBA00022741"/>
    </source>
</evidence>
<proteinExistence type="predicted"/>
<dbReference type="Proteomes" id="UP001190926">
    <property type="component" value="Unassembled WGS sequence"/>
</dbReference>
<dbReference type="EMBL" id="SDAM02000140">
    <property type="protein sequence ID" value="KAH6827786.1"/>
    <property type="molecule type" value="Genomic_DNA"/>
</dbReference>
<dbReference type="Gene3D" id="3.30.200.20">
    <property type="entry name" value="Phosphorylase Kinase, domain 1"/>
    <property type="match status" value="1"/>
</dbReference>
<dbReference type="InterPro" id="IPR008271">
    <property type="entry name" value="Ser/Thr_kinase_AS"/>
</dbReference>
<organism evidence="17 18">
    <name type="scientific">Perilla frutescens var. hirtella</name>
    <name type="common">Perilla citriodora</name>
    <name type="synonym">Perilla setoyensis</name>
    <dbReference type="NCBI Taxonomy" id="608512"/>
    <lineage>
        <taxon>Eukaryota</taxon>
        <taxon>Viridiplantae</taxon>
        <taxon>Streptophyta</taxon>
        <taxon>Embryophyta</taxon>
        <taxon>Tracheophyta</taxon>
        <taxon>Spermatophyta</taxon>
        <taxon>Magnoliopsida</taxon>
        <taxon>eudicotyledons</taxon>
        <taxon>Gunneridae</taxon>
        <taxon>Pentapetalae</taxon>
        <taxon>asterids</taxon>
        <taxon>lamiids</taxon>
        <taxon>Lamiales</taxon>
        <taxon>Lamiaceae</taxon>
        <taxon>Nepetoideae</taxon>
        <taxon>Elsholtzieae</taxon>
        <taxon>Perilla</taxon>
    </lineage>
</organism>
<reference evidence="17 18" key="1">
    <citation type="journal article" date="2021" name="Nat. Commun.">
        <title>Incipient diploidization of the medicinal plant Perilla within 10,000 years.</title>
        <authorList>
            <person name="Zhang Y."/>
            <person name="Shen Q."/>
            <person name="Leng L."/>
            <person name="Zhang D."/>
            <person name="Chen S."/>
            <person name="Shi Y."/>
            <person name="Ning Z."/>
            <person name="Chen S."/>
        </authorList>
    </citation>
    <scope>NUCLEOTIDE SEQUENCE [LARGE SCALE GENOMIC DNA]</scope>
    <source>
        <strain evidence="18">cv. PC099</strain>
    </source>
</reference>
<evidence type="ECO:0000256" key="2">
    <source>
        <dbReference type="ARBA" id="ARBA00022527"/>
    </source>
</evidence>
<dbReference type="CDD" id="cd14066">
    <property type="entry name" value="STKc_IRAK"/>
    <property type="match status" value="1"/>
</dbReference>
<evidence type="ECO:0000259" key="16">
    <source>
        <dbReference type="PROSITE" id="PS50011"/>
    </source>
</evidence>
<dbReference type="PROSITE" id="PS00108">
    <property type="entry name" value="PROTEIN_KINASE_ST"/>
    <property type="match status" value="1"/>
</dbReference>
<dbReference type="GO" id="GO:0007166">
    <property type="term" value="P:cell surface receptor signaling pathway"/>
    <property type="evidence" value="ECO:0007669"/>
    <property type="project" value="InterPro"/>
</dbReference>
<evidence type="ECO:0000256" key="13">
    <source>
        <dbReference type="ARBA" id="ARBA00047558"/>
    </source>
</evidence>
<keyword evidence="2" id="KW-0723">Serine/threonine-protein kinase</keyword>
<evidence type="ECO:0000256" key="7">
    <source>
        <dbReference type="ARBA" id="ARBA00022777"/>
    </source>
</evidence>
<dbReference type="GO" id="GO:0030247">
    <property type="term" value="F:polysaccharide binding"/>
    <property type="evidence" value="ECO:0007669"/>
    <property type="project" value="InterPro"/>
</dbReference>
<evidence type="ECO:0000256" key="11">
    <source>
        <dbReference type="ARBA" id="ARBA00023157"/>
    </source>
</evidence>
<dbReference type="AlphaFoldDB" id="A0AAD4P689"/>
<gene>
    <name evidence="17" type="ORF">C2S53_014765</name>
</gene>
<keyword evidence="4" id="KW-0812">Transmembrane</keyword>
<comment type="subcellular location">
    <subcellularLocation>
        <location evidence="1">Membrane</location>
        <topology evidence="1">Single-pass type I membrane protein</topology>
    </subcellularLocation>
</comment>
<dbReference type="Gene3D" id="2.10.25.10">
    <property type="entry name" value="Laminin"/>
    <property type="match status" value="1"/>
</dbReference>
<evidence type="ECO:0000256" key="10">
    <source>
        <dbReference type="ARBA" id="ARBA00023136"/>
    </source>
</evidence>
<feature type="chain" id="PRO_5042197297" description="Protein kinase domain-containing protein" evidence="15">
    <location>
        <begin position="21"/>
        <end position="776"/>
    </location>
</feature>
<keyword evidence="3" id="KW-0808">Transferase</keyword>
<name>A0AAD4P689_PERFH</name>
<dbReference type="InterPro" id="IPR000719">
    <property type="entry name" value="Prot_kinase_dom"/>
</dbReference>
<evidence type="ECO:0000256" key="8">
    <source>
        <dbReference type="ARBA" id="ARBA00022840"/>
    </source>
</evidence>
<comment type="catalytic activity">
    <reaction evidence="13">
        <text>L-seryl-[protein] + ATP = O-phospho-L-seryl-[protein] + ADP + H(+)</text>
        <dbReference type="Rhea" id="RHEA:17989"/>
        <dbReference type="Rhea" id="RHEA-COMP:9863"/>
        <dbReference type="Rhea" id="RHEA-COMP:11604"/>
        <dbReference type="ChEBI" id="CHEBI:15378"/>
        <dbReference type="ChEBI" id="CHEBI:29999"/>
        <dbReference type="ChEBI" id="CHEBI:30616"/>
        <dbReference type="ChEBI" id="CHEBI:83421"/>
        <dbReference type="ChEBI" id="CHEBI:456216"/>
    </reaction>
</comment>
<evidence type="ECO:0000313" key="18">
    <source>
        <dbReference type="Proteomes" id="UP001190926"/>
    </source>
</evidence>
<dbReference type="Pfam" id="PF13947">
    <property type="entry name" value="GUB_WAK_bind"/>
    <property type="match status" value="1"/>
</dbReference>
<evidence type="ECO:0000256" key="12">
    <source>
        <dbReference type="ARBA" id="ARBA00023180"/>
    </source>
</evidence>